<dbReference type="GO" id="GO:0005886">
    <property type="term" value="C:plasma membrane"/>
    <property type="evidence" value="ECO:0007669"/>
    <property type="project" value="TreeGrafter"/>
</dbReference>
<evidence type="ECO:0000313" key="9">
    <source>
        <dbReference type="Proteomes" id="UP001162480"/>
    </source>
</evidence>
<accession>A0AA36F050</accession>
<dbReference type="InterPro" id="IPR050654">
    <property type="entry name" value="AChE-related_enzymes"/>
</dbReference>
<gene>
    <name evidence="8" type="ORF">OCTVUL_1B029596</name>
</gene>
<dbReference type="FunFam" id="3.40.50.1820:FF:000029">
    <property type="entry name" value="Acetylcholinesterase"/>
    <property type="match status" value="1"/>
</dbReference>
<evidence type="ECO:0000259" key="7">
    <source>
        <dbReference type="Pfam" id="PF00135"/>
    </source>
</evidence>
<proteinExistence type="inferred from homology"/>
<dbReference type="Gene3D" id="3.40.50.1820">
    <property type="entry name" value="alpha/beta hydrolase"/>
    <property type="match status" value="1"/>
</dbReference>
<dbReference type="InterPro" id="IPR002018">
    <property type="entry name" value="CarbesteraseB"/>
</dbReference>
<dbReference type="EC" id="3.1.1.-" evidence="6"/>
<evidence type="ECO:0000256" key="5">
    <source>
        <dbReference type="PIRSR" id="PIRSR600997-1"/>
    </source>
</evidence>
<dbReference type="InterPro" id="IPR000997">
    <property type="entry name" value="Cholinesterase"/>
</dbReference>
<dbReference type="InterPro" id="IPR029058">
    <property type="entry name" value="AB_hydrolase_fold"/>
</dbReference>
<feature type="active site" description="Acyl-ester intermediate" evidence="5">
    <location>
        <position position="258"/>
    </location>
</feature>
<dbReference type="EMBL" id="OX597816">
    <property type="protein sequence ID" value="CAI9719659.1"/>
    <property type="molecule type" value="Genomic_DNA"/>
</dbReference>
<evidence type="ECO:0000256" key="3">
    <source>
        <dbReference type="ARBA" id="ARBA00022801"/>
    </source>
</evidence>
<dbReference type="PANTHER" id="PTHR43918:SF12">
    <property type="entry name" value="ACETYLCHOLINESTERASE 1"/>
    <property type="match status" value="1"/>
</dbReference>
<comment type="similarity">
    <text evidence="1 6">Belongs to the type-B carboxylesterase/lipase family.</text>
</comment>
<evidence type="ECO:0000256" key="2">
    <source>
        <dbReference type="ARBA" id="ARBA00022487"/>
    </source>
</evidence>
<evidence type="ECO:0000256" key="6">
    <source>
        <dbReference type="RuleBase" id="RU361235"/>
    </source>
</evidence>
<dbReference type="PROSITE" id="PS00122">
    <property type="entry name" value="CARBOXYLESTERASE_B_1"/>
    <property type="match status" value="1"/>
</dbReference>
<dbReference type="GO" id="GO:0019695">
    <property type="term" value="P:choline metabolic process"/>
    <property type="evidence" value="ECO:0007669"/>
    <property type="project" value="TreeGrafter"/>
</dbReference>
<feature type="active site" description="Charge relay system" evidence="5">
    <location>
        <position position="384"/>
    </location>
</feature>
<protein>
    <recommendedName>
        <fullName evidence="6">Carboxylic ester hydrolase</fullName>
        <ecNumber evidence="6">3.1.1.-</ecNumber>
    </recommendedName>
</protein>
<dbReference type="InterPro" id="IPR019819">
    <property type="entry name" value="Carboxylesterase_B_CS"/>
</dbReference>
<reference evidence="8" key="1">
    <citation type="submission" date="2023-08" db="EMBL/GenBank/DDBJ databases">
        <authorList>
            <person name="Alioto T."/>
            <person name="Alioto T."/>
            <person name="Gomez Garrido J."/>
        </authorList>
    </citation>
    <scope>NUCLEOTIDE SEQUENCE</scope>
</reference>
<keyword evidence="9" id="KW-1185">Reference proteome</keyword>
<dbReference type="GO" id="GO:0003990">
    <property type="term" value="F:acetylcholinesterase activity"/>
    <property type="evidence" value="ECO:0007669"/>
    <property type="project" value="TreeGrafter"/>
</dbReference>
<feature type="domain" description="Carboxylesterase type B" evidence="7">
    <location>
        <begin position="61"/>
        <end position="594"/>
    </location>
</feature>
<dbReference type="GO" id="GO:0006581">
    <property type="term" value="P:acetylcholine catabolic process"/>
    <property type="evidence" value="ECO:0007669"/>
    <property type="project" value="TreeGrafter"/>
</dbReference>
<sequence length="652" mass="75025">MKPLVLQEKVRNVMFIQLVRKARKASQHLDDAIMDLGRYTDFLLVLGVYILCLFMRADASQDPIVTTSKGKVRGFRKNVDGKQVDVYYGIPFAKPPLGNLRFRHPQPNDPWSGIFNATVKPNSCMQGFDKIFKNFSGENVWHANTPRSEDCLYLNVYVPKVKKPIKNKAVFVWIYGGGFYSGTSTLDIYDPSYLVLLNDVIVVSIQYRVSVLGFLALGIPEAPGNAGMFDQLMGLDWIQREIRNFGGNPRNVTLFGESAGAASVAFHLVSPLSRSKFDRAILQSGSLTCPWAVISREEAFRRSKVLAEKFKCSPVDTAWDIYKCLKAQPAKDFPDYVWYVVEGISQFPFVLIVDGTFLVETPEISLATQNFKRVPLLVGSNKNEGTYFLAYFRKDIFDIETNALISKEIFRILSDTLIEYYPQYPTKLNSFGRDAVLYQYTNWENPDDKISNRNKLDQLVTDYNFLCQVNQLAEAYSNAGEKVYYYYFTQIPSQSPWPKWVGAYHAAEIEYIFGSPVDRSKNFLDNEVELSKKMMRFWTNYAKTGDPNKNWGEQNLQEWPVHTAAQKEYLYLNADNVHNLLTGKGLRAKECAFWKEYLPRLVAATLDISEAEKQWKMQFAEYSQKYIVDWRHQFENFVKNHEKRMANCKNDS</sequence>
<name>A0AA36F050_OCTVU</name>
<dbReference type="PRINTS" id="PR00878">
    <property type="entry name" value="CHOLNESTRASE"/>
</dbReference>
<dbReference type="Proteomes" id="UP001162480">
    <property type="component" value="Chromosome 3"/>
</dbReference>
<dbReference type="InterPro" id="IPR019826">
    <property type="entry name" value="Carboxylesterase_B_AS"/>
</dbReference>
<dbReference type="SUPFAM" id="SSF53474">
    <property type="entry name" value="alpha/beta-Hydrolases"/>
    <property type="match status" value="1"/>
</dbReference>
<evidence type="ECO:0000313" key="8">
    <source>
        <dbReference type="EMBL" id="CAI9719659.1"/>
    </source>
</evidence>
<dbReference type="AlphaFoldDB" id="A0AA36F050"/>
<organism evidence="8 9">
    <name type="scientific">Octopus vulgaris</name>
    <name type="common">Common octopus</name>
    <dbReference type="NCBI Taxonomy" id="6645"/>
    <lineage>
        <taxon>Eukaryota</taxon>
        <taxon>Metazoa</taxon>
        <taxon>Spiralia</taxon>
        <taxon>Lophotrochozoa</taxon>
        <taxon>Mollusca</taxon>
        <taxon>Cephalopoda</taxon>
        <taxon>Coleoidea</taxon>
        <taxon>Octopodiformes</taxon>
        <taxon>Octopoda</taxon>
        <taxon>Incirrata</taxon>
        <taxon>Octopodidae</taxon>
        <taxon>Octopus</taxon>
    </lineage>
</organism>
<dbReference type="Pfam" id="PF00135">
    <property type="entry name" value="COesterase"/>
    <property type="match status" value="1"/>
</dbReference>
<dbReference type="PANTHER" id="PTHR43918">
    <property type="entry name" value="ACETYLCHOLINESTERASE"/>
    <property type="match status" value="1"/>
</dbReference>
<keyword evidence="2" id="KW-0719">Serine esterase</keyword>
<dbReference type="GO" id="GO:0005615">
    <property type="term" value="C:extracellular space"/>
    <property type="evidence" value="ECO:0007669"/>
    <property type="project" value="TreeGrafter"/>
</dbReference>
<keyword evidence="4" id="KW-1015">Disulfide bond</keyword>
<evidence type="ECO:0000256" key="4">
    <source>
        <dbReference type="ARBA" id="ARBA00023157"/>
    </source>
</evidence>
<feature type="active site" description="Charge relay system" evidence="5">
    <location>
        <position position="505"/>
    </location>
</feature>
<keyword evidence="3 6" id="KW-0378">Hydrolase</keyword>
<evidence type="ECO:0000256" key="1">
    <source>
        <dbReference type="ARBA" id="ARBA00005964"/>
    </source>
</evidence>
<dbReference type="PROSITE" id="PS00941">
    <property type="entry name" value="CARBOXYLESTERASE_B_2"/>
    <property type="match status" value="1"/>
</dbReference>
<dbReference type="CDD" id="cd00312">
    <property type="entry name" value="Esterase_lipase"/>
    <property type="match status" value="1"/>
</dbReference>